<keyword evidence="2" id="KW-1185">Reference proteome</keyword>
<protein>
    <submittedName>
        <fullName evidence="1">Uncharacterized protein</fullName>
    </submittedName>
</protein>
<sequence length="154" mass="17072">MMSNMPGLTTAARCPCLSPASSVASVIIVDDSNPVNYTEICFIHFAAGGAVVALSALKYARTFESQVRLQACQRWPAHIEHIVVQASIQIHRPNHRLTHTRLSAPPHHSQLHASPVPIACIITAQRKQYYTNVFSHAYTSISTCIQIRIHIFMD</sequence>
<comment type="caution">
    <text evidence="1">The sequence shown here is derived from an EMBL/GenBank/DDBJ whole genome shotgun (WGS) entry which is preliminary data.</text>
</comment>
<gene>
    <name evidence="1" type="ORF">PoB_004996900</name>
</gene>
<name>A0AAV4BTE7_9GAST</name>
<dbReference type="EMBL" id="BLXT01005511">
    <property type="protein sequence ID" value="GFO23464.1"/>
    <property type="molecule type" value="Genomic_DNA"/>
</dbReference>
<organism evidence="1 2">
    <name type="scientific">Plakobranchus ocellatus</name>
    <dbReference type="NCBI Taxonomy" id="259542"/>
    <lineage>
        <taxon>Eukaryota</taxon>
        <taxon>Metazoa</taxon>
        <taxon>Spiralia</taxon>
        <taxon>Lophotrochozoa</taxon>
        <taxon>Mollusca</taxon>
        <taxon>Gastropoda</taxon>
        <taxon>Heterobranchia</taxon>
        <taxon>Euthyneura</taxon>
        <taxon>Panpulmonata</taxon>
        <taxon>Sacoglossa</taxon>
        <taxon>Placobranchoidea</taxon>
        <taxon>Plakobranchidae</taxon>
        <taxon>Plakobranchus</taxon>
    </lineage>
</organism>
<evidence type="ECO:0000313" key="2">
    <source>
        <dbReference type="Proteomes" id="UP000735302"/>
    </source>
</evidence>
<accession>A0AAV4BTE7</accession>
<dbReference type="Proteomes" id="UP000735302">
    <property type="component" value="Unassembled WGS sequence"/>
</dbReference>
<proteinExistence type="predicted"/>
<reference evidence="1 2" key="1">
    <citation type="journal article" date="2021" name="Elife">
        <title>Chloroplast acquisition without the gene transfer in kleptoplastic sea slugs, Plakobranchus ocellatus.</title>
        <authorList>
            <person name="Maeda T."/>
            <person name="Takahashi S."/>
            <person name="Yoshida T."/>
            <person name="Shimamura S."/>
            <person name="Takaki Y."/>
            <person name="Nagai Y."/>
            <person name="Toyoda A."/>
            <person name="Suzuki Y."/>
            <person name="Arimoto A."/>
            <person name="Ishii H."/>
            <person name="Satoh N."/>
            <person name="Nishiyama T."/>
            <person name="Hasebe M."/>
            <person name="Maruyama T."/>
            <person name="Minagawa J."/>
            <person name="Obokata J."/>
            <person name="Shigenobu S."/>
        </authorList>
    </citation>
    <scope>NUCLEOTIDE SEQUENCE [LARGE SCALE GENOMIC DNA]</scope>
</reference>
<dbReference type="AlphaFoldDB" id="A0AAV4BTE7"/>
<evidence type="ECO:0000313" key="1">
    <source>
        <dbReference type="EMBL" id="GFO23464.1"/>
    </source>
</evidence>